<reference evidence="3 4" key="1">
    <citation type="submission" date="2018-06" db="EMBL/GenBank/DDBJ databases">
        <authorList>
            <consortium name="Pathogen Informatics"/>
            <person name="Doyle S."/>
        </authorList>
    </citation>
    <scope>NUCLEOTIDE SEQUENCE [LARGE SCALE GENOMIC DNA]</scope>
    <source>
        <strain evidence="3 4">NCTC10588</strain>
    </source>
</reference>
<keyword evidence="2" id="KW-0472">Membrane</keyword>
<dbReference type="PANTHER" id="PTHR23159">
    <property type="entry name" value="CENTROSOMAL PROTEIN 2"/>
    <property type="match status" value="1"/>
</dbReference>
<feature type="coiled-coil region" evidence="1">
    <location>
        <begin position="1043"/>
        <end position="1135"/>
    </location>
</feature>
<gene>
    <name evidence="3" type="ORF">NCTC10588_00953</name>
</gene>
<organism evidence="3 4">
    <name type="scientific">Elizabethkingia anophelis</name>
    <dbReference type="NCBI Taxonomy" id="1117645"/>
    <lineage>
        <taxon>Bacteria</taxon>
        <taxon>Pseudomonadati</taxon>
        <taxon>Bacteroidota</taxon>
        <taxon>Flavobacteriia</taxon>
        <taxon>Flavobacteriales</taxon>
        <taxon>Weeksellaceae</taxon>
        <taxon>Elizabethkingia</taxon>
    </lineage>
</organism>
<evidence type="ECO:0000256" key="2">
    <source>
        <dbReference type="SAM" id="Phobius"/>
    </source>
</evidence>
<dbReference type="EMBL" id="UFYD01000001">
    <property type="protein sequence ID" value="STC97617.1"/>
    <property type="molecule type" value="Genomic_DNA"/>
</dbReference>
<protein>
    <submittedName>
        <fullName evidence="3">ATPase involved in DNA repair</fullName>
    </submittedName>
</protein>
<evidence type="ECO:0000313" key="3">
    <source>
        <dbReference type="EMBL" id="STC97617.1"/>
    </source>
</evidence>
<accession>A0A7Z7LTZ7</accession>
<feature type="coiled-coil region" evidence="1">
    <location>
        <begin position="299"/>
        <end position="334"/>
    </location>
</feature>
<sequence length="1341" mass="149903">MADINGGEIKYTASLDIEALKKALKDGEGNILGFTDVVEKSGKTIDDVFDATKENISIQKEVIAELESQYKALQKQIENMAPGKAKLAVMGEAAGIAKDIEAEKKALTELEERVKSNAQEHESLRSKLTKAKNEMAELIDKGQKNSAQYEELKRKAKEYQNALKEVEDEMNAIAGSRALDVLIGTMGIASGVLSTGAGAMALFGAESENLEKIMVKLQAVMAVAIGVQQIANTLNKEGALIQGIVALQAMARSRAEALATKGTWSAVVAQKAYNLVASANPYVLLAVAITTLVGALYLMSKASDRAKTDQEELNKAMQDSISDAAKELTQLELLYRTAINDKLSREQRLAATNDLIAAYPGLFSNIEQEIIMNGKAEAAYLAVKAAILEKAKAQAAEKVLGDRFDAHVKKQEEARQKLNEAWERREQLKGKNPNEITVVRSGGNKLNQIIKGGRAGDLFKENTKEIQGYIKDVKDQETEFNKANKAIIDIATESKAAYFKAVTPPAPGKGTRPWYEQQITDLEKARDKMVVGSKEYIKKTAEIKALRDILNPPKPKKDRKPRERQIAEIFPEGTIPDLKRKADLYQEAIDKVVDGKVKLQKLDQFGQSKDKKGNPYYTGEVVSLEEAMKRRDAVIEQKNALEREVEYKNIMDRVSTNSKLWEQYYDAINKIGIDKAKELYKGLLDQDKTYYDYLKKTQDNLLKIPVEKLSPEQKDALQTVTNAMDTMTGKIQPVEKFNNELEQTLSTFTTTAEKIQYLQKIVDENNNSEGYSNGKYSSAIARLNDEKRNLTSAYNEMYAQFKQDYQNFEVQKTQIAERWARIRSTIESRFNNGEIDNAEKLRQLNNAGQAEAEEYSKGFMDKLSNNPNYQKAFANIGALSIKDLKNIRNKLQQELELLKKSGKGTPEAIEALKRKIQEFDYITGNKNPFEIFKDAIKALGDESVSTEDKLWKLGEAGAALSAFSNLFKSTISDIKGAAEDLGFSLDNEFGDVLDKMQSMMEGFDQIGQGMQQFATGGPIGMVTGSIKMIGGLIKSISGWFNNDKKKERQIKAWANEVNNLKNAYADLEQQIKKALGEDVYKKQQEEITNLRRQQQLIQQMSAKEADKKKKDQGKIDDYNRQIQDINRQIEDIQNSITERVLQTTAKDAAKQLGDILVDNFGRAEDAAKSLEDYTNTIFKNIVKNALSMRLEEKMQPVLDDMLKAVGFDKEGKGTFKPLSKEQYDEFKKKIADVAKYGQDVAGMFSDMFDNITIQDPKGLEGAVKTISSQEAGELVAQFNASRIIHGKQLEVMLQNQPTFKDMLAQLVAIEFNTRRLHKMADDLADLNRKITKGSDLFMSGL</sequence>
<feature type="transmembrane region" description="Helical" evidence="2">
    <location>
        <begin position="282"/>
        <end position="299"/>
    </location>
</feature>
<keyword evidence="1" id="KW-0175">Coiled coil</keyword>
<keyword evidence="2" id="KW-0812">Transmembrane</keyword>
<dbReference type="Proteomes" id="UP000254876">
    <property type="component" value="Unassembled WGS sequence"/>
</dbReference>
<evidence type="ECO:0000313" key="4">
    <source>
        <dbReference type="Proteomes" id="UP000254876"/>
    </source>
</evidence>
<feature type="coiled-coil region" evidence="1">
    <location>
        <begin position="49"/>
        <end position="176"/>
    </location>
</feature>
<keyword evidence="2" id="KW-1133">Transmembrane helix</keyword>
<comment type="caution">
    <text evidence="3">The sequence shown here is derived from an EMBL/GenBank/DDBJ whole genome shotgun (WGS) entry which is preliminary data.</text>
</comment>
<evidence type="ECO:0000256" key="1">
    <source>
        <dbReference type="SAM" id="Coils"/>
    </source>
</evidence>
<dbReference type="RefSeq" id="WP_115172388.1">
    <property type="nucleotide sequence ID" value="NZ_UFYD01000001.1"/>
</dbReference>
<dbReference type="PANTHER" id="PTHR23159:SF31">
    <property type="entry name" value="CENTROSOME-ASSOCIATED PROTEIN CEP250 ISOFORM X1"/>
    <property type="match status" value="1"/>
</dbReference>
<name>A0A7Z7LTZ7_9FLAO</name>
<proteinExistence type="predicted"/>